<dbReference type="InterPro" id="IPR036291">
    <property type="entry name" value="NAD(P)-bd_dom_sf"/>
</dbReference>
<gene>
    <name evidence="4" type="ORF">E5347_05520</name>
</gene>
<evidence type="ECO:0000256" key="1">
    <source>
        <dbReference type="ARBA" id="ARBA00010928"/>
    </source>
</evidence>
<dbReference type="GO" id="GO:0000166">
    <property type="term" value="F:nucleotide binding"/>
    <property type="evidence" value="ECO:0007669"/>
    <property type="project" value="InterPro"/>
</dbReference>
<dbReference type="PANTHER" id="PTHR43377">
    <property type="entry name" value="BILIVERDIN REDUCTASE A"/>
    <property type="match status" value="1"/>
</dbReference>
<reference evidence="4 5" key="1">
    <citation type="submission" date="2019-04" db="EMBL/GenBank/DDBJ databases">
        <title>Microbes associate with the intestines of laboratory mice.</title>
        <authorList>
            <person name="Navarre W."/>
            <person name="Wong E."/>
            <person name="Huang K."/>
            <person name="Tropini C."/>
            <person name="Ng K."/>
            <person name="Yu B."/>
        </authorList>
    </citation>
    <scope>NUCLEOTIDE SEQUENCE [LARGE SCALE GENOMIC DNA]</scope>
    <source>
        <strain evidence="4 5">NM50_B9-20</strain>
    </source>
</reference>
<dbReference type="OrthoDB" id="9781966at2"/>
<feature type="domain" description="Gfo/Idh/MocA-like oxidoreductase N-terminal" evidence="2">
    <location>
        <begin position="4"/>
        <end position="125"/>
    </location>
</feature>
<dbReference type="Gene3D" id="3.30.360.10">
    <property type="entry name" value="Dihydrodipicolinate Reductase, domain 2"/>
    <property type="match status" value="1"/>
</dbReference>
<comment type="caution">
    <text evidence="4">The sequence shown here is derived from an EMBL/GenBank/DDBJ whole genome shotgun (WGS) entry which is preliminary data.</text>
</comment>
<protein>
    <submittedName>
        <fullName evidence="4">Gfo/Idh/MocA family oxidoreductase</fullName>
    </submittedName>
</protein>
<dbReference type="EMBL" id="SRYR01000001">
    <property type="protein sequence ID" value="TGY44268.1"/>
    <property type="molecule type" value="Genomic_DNA"/>
</dbReference>
<dbReference type="SUPFAM" id="SSF51735">
    <property type="entry name" value="NAD(P)-binding Rossmann-fold domains"/>
    <property type="match status" value="1"/>
</dbReference>
<name>A0A4S2DPC5_9CLOT</name>
<accession>A0A4S2DPC5</accession>
<dbReference type="Proteomes" id="UP000306888">
    <property type="component" value="Unassembled WGS sequence"/>
</dbReference>
<evidence type="ECO:0000313" key="4">
    <source>
        <dbReference type="EMBL" id="TGY44268.1"/>
    </source>
</evidence>
<keyword evidence="5" id="KW-1185">Reference proteome</keyword>
<comment type="similarity">
    <text evidence="1">Belongs to the Gfo/Idh/MocA family.</text>
</comment>
<dbReference type="InterPro" id="IPR004104">
    <property type="entry name" value="Gfo/Idh/MocA-like_OxRdtase_C"/>
</dbReference>
<dbReference type="InterPro" id="IPR051450">
    <property type="entry name" value="Gfo/Idh/MocA_Oxidoreductases"/>
</dbReference>
<dbReference type="SUPFAM" id="SSF55347">
    <property type="entry name" value="Glyceraldehyde-3-phosphate dehydrogenase-like, C-terminal domain"/>
    <property type="match status" value="1"/>
</dbReference>
<feature type="domain" description="Gfo/Idh/MocA-like oxidoreductase C-terminal" evidence="3">
    <location>
        <begin position="141"/>
        <end position="401"/>
    </location>
</feature>
<dbReference type="Pfam" id="PF02894">
    <property type="entry name" value="GFO_IDH_MocA_C"/>
    <property type="match status" value="1"/>
</dbReference>
<dbReference type="Gene3D" id="3.40.50.720">
    <property type="entry name" value="NAD(P)-binding Rossmann-like Domain"/>
    <property type="match status" value="1"/>
</dbReference>
<evidence type="ECO:0000259" key="2">
    <source>
        <dbReference type="Pfam" id="PF01408"/>
    </source>
</evidence>
<dbReference type="InterPro" id="IPR000683">
    <property type="entry name" value="Gfo/Idh/MocA-like_OxRdtase_N"/>
</dbReference>
<dbReference type="RefSeq" id="WP_136005345.1">
    <property type="nucleotide sequence ID" value="NZ_SRYR01000001.1"/>
</dbReference>
<sequence>MSKINVVLVGAGARGKDVYSKYILNNPEIAKVVAVAEPNEEKRKMIAEAFDIPKEKTFCSWKEVKDEERLGEVMIIANNDEDHYSPCKLALDKGYHVLLEKPMTNNLDECIQLGELAKKHPNQLLMIAHVLRYTPFFEEIKRIIESKELGELVSIQHNENIGYWHYAHSFTRGNWKNSDETSPLILSKSCHDMDILTWLASSKCKKIAAFGSLSKLCSKHYDKNTMSERCLDCSIEESCPYSAVKLYLGEAPIMLNYLDPNPTRENIVNALRNGDYGKCVYKCDNNVVDHMTTILEYENGVTATFNLSAFTLDCNRTIKLMFTKGEVGGNDEKNTIKVKRFGKREKTTIHPIKVEGGHNGGDTKLIEAFFKSILDNDFDIKTTASKSVESHVMAFAAEHSRLNNVIVNIDEFIKERLEK</sequence>
<evidence type="ECO:0000259" key="3">
    <source>
        <dbReference type="Pfam" id="PF02894"/>
    </source>
</evidence>
<dbReference type="PANTHER" id="PTHR43377:SF2">
    <property type="entry name" value="BINDING ROSSMANN FOLD OXIDOREDUCTASE, PUTATIVE (AFU_ORTHOLOGUE AFUA_4G00560)-RELATED"/>
    <property type="match status" value="1"/>
</dbReference>
<organism evidence="4 5">
    <name type="scientific">Clostridium sartagoforme</name>
    <dbReference type="NCBI Taxonomy" id="84031"/>
    <lineage>
        <taxon>Bacteria</taxon>
        <taxon>Bacillati</taxon>
        <taxon>Bacillota</taxon>
        <taxon>Clostridia</taxon>
        <taxon>Eubacteriales</taxon>
        <taxon>Clostridiaceae</taxon>
        <taxon>Clostridium</taxon>
    </lineage>
</organism>
<evidence type="ECO:0000313" key="5">
    <source>
        <dbReference type="Proteomes" id="UP000306888"/>
    </source>
</evidence>
<dbReference type="AlphaFoldDB" id="A0A4S2DPC5"/>
<proteinExistence type="inferred from homology"/>
<dbReference type="Pfam" id="PF01408">
    <property type="entry name" value="GFO_IDH_MocA"/>
    <property type="match status" value="1"/>
</dbReference>